<dbReference type="GO" id="GO:0006654">
    <property type="term" value="P:phosphatidic acid biosynthetic process"/>
    <property type="evidence" value="ECO:0007669"/>
    <property type="project" value="TreeGrafter"/>
</dbReference>
<keyword evidence="2 5" id="KW-0808">Transferase</keyword>
<protein>
    <submittedName>
        <fullName evidence="5">1-acyl-sn-glycerol-3-phosphate acyltransferase</fullName>
    </submittedName>
</protein>
<organism evidence="5 6">
    <name type="scientific">Croceicoccus marinus</name>
    <dbReference type="NCBI Taxonomy" id="450378"/>
    <lineage>
        <taxon>Bacteria</taxon>
        <taxon>Pseudomonadati</taxon>
        <taxon>Pseudomonadota</taxon>
        <taxon>Alphaproteobacteria</taxon>
        <taxon>Sphingomonadales</taxon>
        <taxon>Erythrobacteraceae</taxon>
        <taxon>Croceicoccus</taxon>
    </lineage>
</organism>
<evidence type="ECO:0000259" key="4">
    <source>
        <dbReference type="SMART" id="SM00563"/>
    </source>
</evidence>
<dbReference type="Proteomes" id="UP000195807">
    <property type="component" value="Plasmid pCME4A9II"/>
</dbReference>
<evidence type="ECO:0000313" key="5">
    <source>
        <dbReference type="EMBL" id="ARU18461.1"/>
    </source>
</evidence>
<sequence length="235" mass="26069">MLTLRTWLFKASWVLWTLSFAPLIPVLCLSGRPPRVVRRITRLWARGTLALLAAWTGIIHRVHGDCHIALRPALILGNHQSPWETIAALVLFPDLAIVAKQELLKIPVLGWYLRYSPMVIIDRGDTTGSVRSMVTACRDALSDGRSLLIFPEGTRQPVGSPIIFKRGVELLYRTLGLPALVFVHDSGRFWPAGSVLRSGVITVSLLPPIPPGLDAREFFQQSQRMLADEVARLAG</sequence>
<feature type="domain" description="Phospholipid/glycerol acyltransferase" evidence="4">
    <location>
        <begin position="73"/>
        <end position="187"/>
    </location>
</feature>
<name>A0A217EZ88_9SPHN</name>
<evidence type="ECO:0000256" key="1">
    <source>
        <dbReference type="ARBA" id="ARBA00005189"/>
    </source>
</evidence>
<evidence type="ECO:0000256" key="3">
    <source>
        <dbReference type="ARBA" id="ARBA00023315"/>
    </source>
</evidence>
<keyword evidence="5" id="KW-0614">Plasmid</keyword>
<dbReference type="GO" id="GO:0003841">
    <property type="term" value="F:1-acylglycerol-3-phosphate O-acyltransferase activity"/>
    <property type="evidence" value="ECO:0007669"/>
    <property type="project" value="TreeGrafter"/>
</dbReference>
<dbReference type="SUPFAM" id="SSF69593">
    <property type="entry name" value="Glycerol-3-phosphate (1)-acyltransferase"/>
    <property type="match status" value="1"/>
</dbReference>
<dbReference type="EMBL" id="CP019604">
    <property type="protein sequence ID" value="ARU18461.1"/>
    <property type="molecule type" value="Genomic_DNA"/>
</dbReference>
<dbReference type="KEGG" id="cman:A9D14_17835"/>
<dbReference type="SMART" id="SM00563">
    <property type="entry name" value="PlsC"/>
    <property type="match status" value="1"/>
</dbReference>
<evidence type="ECO:0000256" key="2">
    <source>
        <dbReference type="ARBA" id="ARBA00022679"/>
    </source>
</evidence>
<geneLocation type="plasmid" evidence="6">
    <name>pcme4a9ii</name>
</geneLocation>
<accession>A0A217EZ88</accession>
<dbReference type="PANTHER" id="PTHR10434:SF40">
    <property type="entry name" value="1-ACYL-SN-GLYCEROL-3-PHOSPHATE ACYLTRANSFERASE"/>
    <property type="match status" value="1"/>
</dbReference>
<dbReference type="InterPro" id="IPR002123">
    <property type="entry name" value="Plipid/glycerol_acylTrfase"/>
</dbReference>
<dbReference type="AlphaFoldDB" id="A0A217EZ88"/>
<gene>
    <name evidence="5" type="ORF">A9D14_17835</name>
</gene>
<dbReference type="CDD" id="cd07989">
    <property type="entry name" value="LPLAT_AGPAT-like"/>
    <property type="match status" value="1"/>
</dbReference>
<proteinExistence type="predicted"/>
<keyword evidence="6" id="KW-1185">Reference proteome</keyword>
<comment type="pathway">
    <text evidence="1">Lipid metabolism.</text>
</comment>
<dbReference type="Pfam" id="PF01553">
    <property type="entry name" value="Acyltransferase"/>
    <property type="match status" value="1"/>
</dbReference>
<evidence type="ECO:0000313" key="6">
    <source>
        <dbReference type="Proteomes" id="UP000195807"/>
    </source>
</evidence>
<keyword evidence="3 5" id="KW-0012">Acyltransferase</keyword>
<reference evidence="5 6" key="1">
    <citation type="submission" date="2017-01" db="EMBL/GenBank/DDBJ databases">
        <title>Complete genome sequence of esterase-producing bacterium Croceicoccus marinus E4A9.</title>
        <authorList>
            <person name="Wu Y.-H."/>
            <person name="Cheng H."/>
            <person name="Xu L."/>
            <person name="Huo Y.-Y."/>
            <person name="Wang C.-S."/>
            <person name="Xu X.-W."/>
        </authorList>
    </citation>
    <scope>NUCLEOTIDE SEQUENCE [LARGE SCALE GENOMIC DNA]</scope>
    <source>
        <strain evidence="5 6">E4A9</strain>
        <plasmid evidence="6">Plasmid pcme4a9ii</plasmid>
    </source>
</reference>
<dbReference type="PANTHER" id="PTHR10434">
    <property type="entry name" value="1-ACYL-SN-GLYCEROL-3-PHOSPHATE ACYLTRANSFERASE"/>
    <property type="match status" value="1"/>
</dbReference>